<gene>
    <name evidence="2" type="ORF">N7498_003159</name>
</gene>
<comment type="caution">
    <text evidence="2">The sequence shown here is derived from an EMBL/GenBank/DDBJ whole genome shotgun (WGS) entry which is preliminary data.</text>
</comment>
<dbReference type="AlphaFoldDB" id="A0A9W9N1L4"/>
<reference evidence="2" key="2">
    <citation type="journal article" date="2023" name="IMA Fungus">
        <title>Comparative genomic study of the Penicillium genus elucidates a diverse pangenome and 15 lateral gene transfer events.</title>
        <authorList>
            <person name="Petersen C."/>
            <person name="Sorensen T."/>
            <person name="Nielsen M.R."/>
            <person name="Sondergaard T.E."/>
            <person name="Sorensen J.L."/>
            <person name="Fitzpatrick D.A."/>
            <person name="Frisvad J.C."/>
            <person name="Nielsen K.L."/>
        </authorList>
    </citation>
    <scope>NUCLEOTIDE SEQUENCE</scope>
    <source>
        <strain evidence="2">IBT 15544</strain>
    </source>
</reference>
<evidence type="ECO:0000313" key="2">
    <source>
        <dbReference type="EMBL" id="KAJ5211513.1"/>
    </source>
</evidence>
<organism evidence="2 3">
    <name type="scientific">Penicillium cinerascens</name>
    <dbReference type="NCBI Taxonomy" id="70096"/>
    <lineage>
        <taxon>Eukaryota</taxon>
        <taxon>Fungi</taxon>
        <taxon>Dikarya</taxon>
        <taxon>Ascomycota</taxon>
        <taxon>Pezizomycotina</taxon>
        <taxon>Eurotiomycetes</taxon>
        <taxon>Eurotiomycetidae</taxon>
        <taxon>Eurotiales</taxon>
        <taxon>Aspergillaceae</taxon>
        <taxon>Penicillium</taxon>
    </lineage>
</organism>
<protein>
    <submittedName>
        <fullName evidence="2">Uncharacterized protein</fullName>
    </submittedName>
</protein>
<evidence type="ECO:0000256" key="1">
    <source>
        <dbReference type="SAM" id="MobiDB-lite"/>
    </source>
</evidence>
<evidence type="ECO:0000313" key="3">
    <source>
        <dbReference type="Proteomes" id="UP001150904"/>
    </source>
</evidence>
<reference evidence="2" key="1">
    <citation type="submission" date="2022-12" db="EMBL/GenBank/DDBJ databases">
        <authorList>
            <person name="Petersen C."/>
        </authorList>
    </citation>
    <scope>NUCLEOTIDE SEQUENCE</scope>
    <source>
        <strain evidence="2">IBT 15544</strain>
    </source>
</reference>
<proteinExistence type="predicted"/>
<dbReference type="Proteomes" id="UP001150904">
    <property type="component" value="Unassembled WGS sequence"/>
</dbReference>
<dbReference type="GeneID" id="83177522"/>
<name>A0A9W9N1L4_9EURO</name>
<feature type="region of interest" description="Disordered" evidence="1">
    <location>
        <begin position="24"/>
        <end position="83"/>
    </location>
</feature>
<keyword evidence="3" id="KW-1185">Reference proteome</keyword>
<dbReference type="RefSeq" id="XP_058309683.1">
    <property type="nucleotide sequence ID" value="XM_058450221.1"/>
</dbReference>
<feature type="compositionally biased region" description="Basic residues" evidence="1">
    <location>
        <begin position="45"/>
        <end position="54"/>
    </location>
</feature>
<dbReference type="EMBL" id="JAPQKR010000008">
    <property type="protein sequence ID" value="KAJ5211513.1"/>
    <property type="molecule type" value="Genomic_DNA"/>
</dbReference>
<sequence>MFGQGKTHYGIYHNVRAARQMAEKLRAEAENGDPSVAMKPSPRTPRTRVKKPKAKATSTNKKSGQDIHDTTDENTPTITSETEFDNMMKIEVDDVIKIDSDSDGDTIVKIKDENPFLEEGFAVARAYLSKSSSVRNGECNVDVRHETFEDAEECADDLDAAPKWPVQSWFKDEDEA</sequence>
<accession>A0A9W9N1L4</accession>